<dbReference type="PANTHER" id="PTHR11995:SF33">
    <property type="entry name" value="NADH-QUINONE OXIDOREDUCTASE SUBUNIT B 2"/>
    <property type="match status" value="1"/>
</dbReference>
<keyword evidence="6" id="KW-1278">Translocase</keyword>
<keyword evidence="2" id="KW-1003">Cell membrane</keyword>
<keyword evidence="7" id="KW-0408">Iron</keyword>
<dbReference type="InterPro" id="IPR006137">
    <property type="entry name" value="NADH_UbQ_OxRdtase-like_20kDa"/>
</dbReference>
<keyword evidence="1" id="KW-0813">Transport</keyword>
<dbReference type="Proteomes" id="UP000800981">
    <property type="component" value="Unassembled WGS sequence"/>
</dbReference>
<keyword evidence="9" id="KW-0520">NAD</keyword>
<protein>
    <submittedName>
        <fullName evidence="12">NADH-quinone oxidoreductase subunit B</fullName>
    </submittedName>
</protein>
<sequence length="149" mass="15371">MHPGERTPLPWGSRHLLHVADAGLACCAVEVAAAVARTEPFPSTSPQPSSGGPAADAGPVHVLLVSGTVTDTLLPAVLEAYAALPEPRRVVAYGACVTSGGPYWDSYSVTKGIDQFLPVDVWVPGCPPRPEALADGLARLEALLPEDAA</sequence>
<evidence type="ECO:0000256" key="4">
    <source>
        <dbReference type="ARBA" id="ARBA00022719"/>
    </source>
</evidence>
<keyword evidence="13" id="KW-1185">Reference proteome</keyword>
<dbReference type="SUPFAM" id="SSF56770">
    <property type="entry name" value="HydA/Nqo6-like"/>
    <property type="match status" value="1"/>
</dbReference>
<evidence type="ECO:0000256" key="3">
    <source>
        <dbReference type="ARBA" id="ARBA00022485"/>
    </source>
</evidence>
<keyword evidence="10" id="KW-0472">Membrane</keyword>
<reference evidence="12 13" key="1">
    <citation type="submission" date="2020-03" db="EMBL/GenBank/DDBJ databases">
        <title>Two novel Motilibacter sp.</title>
        <authorList>
            <person name="Liu S."/>
        </authorList>
    </citation>
    <scope>NUCLEOTIDE SEQUENCE [LARGE SCALE GENOMIC DNA]</scope>
    <source>
        <strain evidence="12 13">E257</strain>
    </source>
</reference>
<evidence type="ECO:0000256" key="8">
    <source>
        <dbReference type="ARBA" id="ARBA00023014"/>
    </source>
</evidence>
<dbReference type="EMBL" id="JAANNP010000080">
    <property type="protein sequence ID" value="NHC16011.1"/>
    <property type="molecule type" value="Genomic_DNA"/>
</dbReference>
<evidence type="ECO:0000256" key="7">
    <source>
        <dbReference type="ARBA" id="ARBA00023004"/>
    </source>
</evidence>
<keyword evidence="5" id="KW-0479">Metal-binding</keyword>
<keyword evidence="3" id="KW-0004">4Fe-4S</keyword>
<dbReference type="PANTHER" id="PTHR11995">
    <property type="entry name" value="NADH DEHYDROGENASE"/>
    <property type="match status" value="1"/>
</dbReference>
<proteinExistence type="predicted"/>
<name>A0ABX0H0Z4_9ACTN</name>
<evidence type="ECO:0000256" key="1">
    <source>
        <dbReference type="ARBA" id="ARBA00022448"/>
    </source>
</evidence>
<dbReference type="Gene3D" id="3.40.50.12280">
    <property type="match status" value="1"/>
</dbReference>
<evidence type="ECO:0000256" key="5">
    <source>
        <dbReference type="ARBA" id="ARBA00022723"/>
    </source>
</evidence>
<evidence type="ECO:0000313" key="12">
    <source>
        <dbReference type="EMBL" id="NHC16011.1"/>
    </source>
</evidence>
<evidence type="ECO:0000256" key="10">
    <source>
        <dbReference type="ARBA" id="ARBA00023136"/>
    </source>
</evidence>
<evidence type="ECO:0000256" key="2">
    <source>
        <dbReference type="ARBA" id="ARBA00022475"/>
    </source>
</evidence>
<keyword evidence="4" id="KW-0874">Quinone</keyword>
<dbReference type="Pfam" id="PF01058">
    <property type="entry name" value="Oxidored_q6"/>
    <property type="match status" value="1"/>
</dbReference>
<evidence type="ECO:0000256" key="9">
    <source>
        <dbReference type="ARBA" id="ARBA00023027"/>
    </source>
</evidence>
<keyword evidence="8" id="KW-0411">Iron-sulfur</keyword>
<gene>
    <name evidence="12" type="ORF">G9H71_19690</name>
</gene>
<evidence type="ECO:0000256" key="6">
    <source>
        <dbReference type="ARBA" id="ARBA00022967"/>
    </source>
</evidence>
<organism evidence="12 13">
    <name type="scientific">Motilibacter deserti</name>
    <dbReference type="NCBI Taxonomy" id="2714956"/>
    <lineage>
        <taxon>Bacteria</taxon>
        <taxon>Bacillati</taxon>
        <taxon>Actinomycetota</taxon>
        <taxon>Actinomycetes</taxon>
        <taxon>Motilibacterales</taxon>
        <taxon>Motilibacteraceae</taxon>
        <taxon>Motilibacter</taxon>
    </lineage>
</organism>
<evidence type="ECO:0000259" key="11">
    <source>
        <dbReference type="Pfam" id="PF01058"/>
    </source>
</evidence>
<accession>A0ABX0H0Z4</accession>
<comment type="caution">
    <text evidence="12">The sequence shown here is derived from an EMBL/GenBank/DDBJ whole genome shotgun (WGS) entry which is preliminary data.</text>
</comment>
<evidence type="ECO:0000313" key="13">
    <source>
        <dbReference type="Proteomes" id="UP000800981"/>
    </source>
</evidence>
<feature type="domain" description="NADH:ubiquinone oxidoreductase-like 20kDa subunit" evidence="11">
    <location>
        <begin position="55"/>
        <end position="139"/>
    </location>
</feature>